<gene>
    <name evidence="2" type="ORF">LKD71_02560</name>
</gene>
<dbReference type="AlphaFoldDB" id="A0AAE3J5I2"/>
<dbReference type="InterPro" id="IPR007345">
    <property type="entry name" value="Polysacch_pyruvyl_Trfase"/>
</dbReference>
<proteinExistence type="predicted"/>
<feature type="domain" description="Polysaccharide pyruvyl transferase" evidence="1">
    <location>
        <begin position="19"/>
        <end position="298"/>
    </location>
</feature>
<comment type="caution">
    <text evidence="2">The sequence shown here is derived from an EMBL/GenBank/DDBJ whole genome shotgun (WGS) entry which is preliminary data.</text>
</comment>
<dbReference type="GO" id="GO:0016740">
    <property type="term" value="F:transferase activity"/>
    <property type="evidence" value="ECO:0007669"/>
    <property type="project" value="UniProtKB-KW"/>
</dbReference>
<dbReference type="Proteomes" id="UP001197875">
    <property type="component" value="Unassembled WGS sequence"/>
</dbReference>
<dbReference type="EMBL" id="JAJEPR010000003">
    <property type="protein sequence ID" value="MCC2188715.1"/>
    <property type="molecule type" value="Genomic_DNA"/>
</dbReference>
<accession>A0AAE3J5I2</accession>
<evidence type="ECO:0000313" key="2">
    <source>
        <dbReference type="EMBL" id="MCC2188715.1"/>
    </source>
</evidence>
<protein>
    <submittedName>
        <fullName evidence="2">Polysaccharide pyruvyl transferase family protein</fullName>
    </submittedName>
</protein>
<sequence length="406" mass="46806">MGETTKYDVAVLGLWWSSNYGSIMTYYSLYRLIESYGYRTVIIDRPGIGPDDFLFTTDGRRFQREHFPVTPVFRFHELGKLNDYADCFVMGSDQVWNFGICEKYQGAFFLNFAADNKKKLSYAASFGHPGFFAPPQAIEETKHLLERFDGISVRESSAVDLMRDTFGIVPERVLDPVFAVDPKIFDDLMKTSRAAKEREGKKEPFLCTYILDPTEAKREALLYVAGEKNLPMVHMLDGYTENFEVNKKALDLDGIVEDLKVEDWLYYISHCDFLITDSCHGASFAILFGKPFICIGNASRGLPRFESLAGLFHLEKRFIYDAEEIEKRPDLLEPIDYREIHEILKKERKASRKWLKDKLEAPVRNEAYQEPEKSPGMKALLKLYKVLRPLISDNTKAKLKALARRK</sequence>
<organism evidence="2 3">
    <name type="scientific">Fusicatenibacter faecihominis</name>
    <dbReference type="NCBI Taxonomy" id="2881276"/>
    <lineage>
        <taxon>Bacteria</taxon>
        <taxon>Bacillati</taxon>
        <taxon>Bacillota</taxon>
        <taxon>Clostridia</taxon>
        <taxon>Lachnospirales</taxon>
        <taxon>Lachnospiraceae</taxon>
        <taxon>Fusicatenibacter</taxon>
    </lineage>
</organism>
<reference evidence="2 3" key="1">
    <citation type="submission" date="2021-10" db="EMBL/GenBank/DDBJ databases">
        <title>Anaerobic single-cell dispensing facilitates the cultivation of human gut bacteria.</title>
        <authorList>
            <person name="Afrizal A."/>
        </authorList>
    </citation>
    <scope>NUCLEOTIDE SEQUENCE [LARGE SCALE GENOMIC DNA]</scope>
    <source>
        <strain evidence="2 3">CLA-AA-H277</strain>
    </source>
</reference>
<evidence type="ECO:0000259" key="1">
    <source>
        <dbReference type="Pfam" id="PF04230"/>
    </source>
</evidence>
<dbReference type="RefSeq" id="WP_178047031.1">
    <property type="nucleotide sequence ID" value="NZ_JAJEPR010000003.1"/>
</dbReference>
<keyword evidence="3" id="KW-1185">Reference proteome</keyword>
<keyword evidence="2" id="KW-0808">Transferase</keyword>
<name>A0AAE3J5I2_9FIRM</name>
<evidence type="ECO:0000313" key="3">
    <source>
        <dbReference type="Proteomes" id="UP001197875"/>
    </source>
</evidence>
<dbReference type="Pfam" id="PF04230">
    <property type="entry name" value="PS_pyruv_trans"/>
    <property type="match status" value="1"/>
</dbReference>